<protein>
    <submittedName>
        <fullName evidence="1">Uncharacterized protein</fullName>
    </submittedName>
</protein>
<comment type="caution">
    <text evidence="1">The sequence shown here is derived from an EMBL/GenBank/DDBJ whole genome shotgun (WGS) entry which is preliminary data.</text>
</comment>
<reference evidence="1" key="1">
    <citation type="journal article" date="2018" name="Genome Biol.">
        <title>SKESA: strategic k-mer extension for scrupulous assemblies.</title>
        <authorList>
            <person name="Souvorov A."/>
            <person name="Agarwala R."/>
            <person name="Lipman D.J."/>
        </authorList>
    </citation>
    <scope>NUCLEOTIDE SEQUENCE</scope>
    <source>
        <strain evidence="1">O50</strain>
    </source>
</reference>
<sequence>MAKIIINIKDRPRGFEVGCQVVPDDGDSELVGEVARKVGSGIAGHVLMKVNEVVKKISRKFKEKKYVH</sequence>
<accession>A0A8H9QGF7</accession>
<name>A0A8H9QGF7_CITFR</name>
<evidence type="ECO:0000313" key="1">
    <source>
        <dbReference type="EMBL" id="HAT3899739.1"/>
    </source>
</evidence>
<organism evidence="1">
    <name type="scientific">Citrobacter freundii</name>
    <dbReference type="NCBI Taxonomy" id="546"/>
    <lineage>
        <taxon>Bacteria</taxon>
        <taxon>Pseudomonadati</taxon>
        <taxon>Pseudomonadota</taxon>
        <taxon>Gammaproteobacteria</taxon>
        <taxon>Enterobacterales</taxon>
        <taxon>Enterobacteriaceae</taxon>
        <taxon>Citrobacter</taxon>
        <taxon>Citrobacter freundii complex</taxon>
    </lineage>
</organism>
<dbReference type="AlphaFoldDB" id="A0A8H9QGF7"/>
<reference evidence="1" key="2">
    <citation type="submission" date="2020-09" db="EMBL/GenBank/DDBJ databases">
        <authorList>
            <consortium name="NCBI Pathogen Detection Project"/>
        </authorList>
    </citation>
    <scope>NUCLEOTIDE SEQUENCE</scope>
    <source>
        <strain evidence="1">O50</strain>
    </source>
</reference>
<dbReference type="Proteomes" id="UP000855471">
    <property type="component" value="Unassembled WGS sequence"/>
</dbReference>
<dbReference type="RefSeq" id="WP_063930226.1">
    <property type="nucleotide sequence ID" value="NZ_CP056853.1"/>
</dbReference>
<gene>
    <name evidence="1" type="ORF">I9Y29_004218</name>
</gene>
<proteinExistence type="predicted"/>
<dbReference type="EMBL" id="DACSXJ010000036">
    <property type="protein sequence ID" value="HAT3899739.1"/>
    <property type="molecule type" value="Genomic_DNA"/>
</dbReference>